<dbReference type="AlphaFoldDB" id="A0A016QV26"/>
<feature type="transmembrane region" description="Helical" evidence="1">
    <location>
        <begin position="81"/>
        <end position="100"/>
    </location>
</feature>
<keyword evidence="1" id="KW-0812">Transmembrane</keyword>
<dbReference type="Proteomes" id="UP000020492">
    <property type="component" value="Unassembled WGS sequence"/>
</dbReference>
<dbReference type="PATRIC" id="fig|1476583.3.peg.88"/>
<feature type="transmembrane region" description="Helical" evidence="1">
    <location>
        <begin position="20"/>
        <end position="43"/>
    </location>
</feature>
<evidence type="ECO:0000313" key="3">
    <source>
        <dbReference type="Proteomes" id="UP000020492"/>
    </source>
</evidence>
<evidence type="ECO:0000313" key="2">
    <source>
        <dbReference type="EMBL" id="EYB69727.1"/>
    </source>
</evidence>
<dbReference type="STRING" id="1476583.DEIPH_ctg002orf0046"/>
<organism evidence="2 3">
    <name type="scientific">Deinococcus phoenicis</name>
    <dbReference type="NCBI Taxonomy" id="1476583"/>
    <lineage>
        <taxon>Bacteria</taxon>
        <taxon>Thermotogati</taxon>
        <taxon>Deinococcota</taxon>
        <taxon>Deinococci</taxon>
        <taxon>Deinococcales</taxon>
        <taxon>Deinococcaceae</taxon>
        <taxon>Deinococcus</taxon>
    </lineage>
</organism>
<protein>
    <submittedName>
        <fullName evidence="2">Uncharacterized protein</fullName>
    </submittedName>
</protein>
<name>A0A016QV26_9DEIO</name>
<evidence type="ECO:0000256" key="1">
    <source>
        <dbReference type="SAM" id="Phobius"/>
    </source>
</evidence>
<feature type="transmembrane region" description="Helical" evidence="1">
    <location>
        <begin position="49"/>
        <end position="69"/>
    </location>
</feature>
<comment type="caution">
    <text evidence="2">The sequence shown here is derived from an EMBL/GenBank/DDBJ whole genome shotgun (WGS) entry which is preliminary data.</text>
</comment>
<accession>A0A016QV26</accession>
<feature type="transmembrane region" description="Helical" evidence="1">
    <location>
        <begin position="112"/>
        <end position="129"/>
    </location>
</feature>
<keyword evidence="3" id="KW-1185">Reference proteome</keyword>
<proteinExistence type="predicted"/>
<keyword evidence="1" id="KW-0472">Membrane</keyword>
<sequence length="135" mass="14719">MTPEDCGVNTGDLRGPAPSVGLPVLMLVFMTFAGMFLVAALAFQSGPDALRFVFMGLTLAPILAGWWLLWRSRRDGRLLPLFPVVVVLVCQVVQVVARHTFGLVDGRRPSSVDRGALLLFLGGLLLAVFRNRRKA</sequence>
<keyword evidence="1" id="KW-1133">Transmembrane helix</keyword>
<reference evidence="2 3" key="1">
    <citation type="submission" date="2014-03" db="EMBL/GenBank/DDBJ databases">
        <title>Draft genome sequence of Deinococcus phoenicis 1P10ME.</title>
        <authorList>
            <person name="Stepanov V.G."/>
            <person name="Vaishampayan P."/>
            <person name="Venkateswaran K."/>
            <person name="Fox G.E."/>
        </authorList>
    </citation>
    <scope>NUCLEOTIDE SEQUENCE [LARGE SCALE GENOMIC DNA]</scope>
    <source>
        <strain evidence="2 3">1P10ME</strain>
    </source>
</reference>
<dbReference type="EMBL" id="JHAC01000002">
    <property type="protein sequence ID" value="EYB69727.1"/>
    <property type="molecule type" value="Genomic_DNA"/>
</dbReference>
<gene>
    <name evidence="2" type="ORF">DEIPH_ctg002orf0046</name>
</gene>